<comment type="caution">
    <text evidence="3">The sequence shown here is derived from an EMBL/GenBank/DDBJ whole genome shotgun (WGS) entry which is preliminary data.</text>
</comment>
<keyword evidence="3" id="KW-0282">Flagellum</keyword>
<evidence type="ECO:0000313" key="3">
    <source>
        <dbReference type="EMBL" id="MCL1124790.1"/>
    </source>
</evidence>
<feature type="chain" id="PRO_5044979133" description="Flagella basal body P-ring formation protein FlgA" evidence="1">
    <location>
        <begin position="22"/>
        <end position="235"/>
    </location>
</feature>
<proteinExistence type="inferred from homology"/>
<reference evidence="3 4" key="1">
    <citation type="submission" date="2022-01" db="EMBL/GenBank/DDBJ databases">
        <title>Whole genome-based taxonomy of the Shewanellaceae.</title>
        <authorList>
            <person name="Martin-Rodriguez A.J."/>
        </authorList>
    </citation>
    <scope>NUCLEOTIDE SEQUENCE [LARGE SCALE GENOMIC DNA]</scope>
    <source>
        <strain evidence="3 4">DSM 17177</strain>
    </source>
</reference>
<dbReference type="Gene3D" id="3.90.1210.10">
    <property type="entry name" value="Antifreeze-like/N-acetylneuraminic acid synthase C-terminal domain"/>
    <property type="match status" value="1"/>
</dbReference>
<dbReference type="Gene3D" id="2.30.30.760">
    <property type="match status" value="1"/>
</dbReference>
<keyword evidence="1" id="KW-0574">Periplasm</keyword>
<protein>
    <recommendedName>
        <fullName evidence="1">Flagella basal body P-ring formation protein FlgA</fullName>
    </recommendedName>
</protein>
<dbReference type="RefSeq" id="WP_248940066.1">
    <property type="nucleotide sequence ID" value="NZ_JAKIKS010000031.1"/>
</dbReference>
<feature type="signal peptide" evidence="1">
    <location>
        <begin position="1"/>
        <end position="21"/>
    </location>
</feature>
<evidence type="ECO:0000256" key="1">
    <source>
        <dbReference type="RuleBase" id="RU362063"/>
    </source>
</evidence>
<gene>
    <name evidence="3" type="primary">flgA</name>
    <name evidence="3" type="ORF">L2764_09980</name>
</gene>
<dbReference type="Pfam" id="PF13144">
    <property type="entry name" value="ChapFlgA"/>
    <property type="match status" value="1"/>
</dbReference>
<comment type="subcellular location">
    <subcellularLocation>
        <location evidence="1">Periplasm</location>
    </subcellularLocation>
</comment>
<accession>A0ABT0LAX3</accession>
<keyword evidence="3" id="KW-0966">Cell projection</keyword>
<dbReference type="NCBIfam" id="TIGR03170">
    <property type="entry name" value="flgA_cterm"/>
    <property type="match status" value="1"/>
</dbReference>
<keyword evidence="4" id="KW-1185">Reference proteome</keyword>
<evidence type="ECO:0000313" key="4">
    <source>
        <dbReference type="Proteomes" id="UP001203423"/>
    </source>
</evidence>
<comment type="function">
    <text evidence="1">Involved in the assembly process of the P-ring formation. It may associate with FlgF on the rod constituting a structure essential for the P-ring assembly or may act as a modulator protein for the P-ring assembly.</text>
</comment>
<comment type="similarity">
    <text evidence="1">Belongs to the FlgA family.</text>
</comment>
<dbReference type="EMBL" id="JAKIKS010000031">
    <property type="protein sequence ID" value="MCL1124790.1"/>
    <property type="molecule type" value="Genomic_DNA"/>
</dbReference>
<organism evidence="3 4">
    <name type="scientific">Shewanella surugensis</name>
    <dbReference type="NCBI Taxonomy" id="212020"/>
    <lineage>
        <taxon>Bacteria</taxon>
        <taxon>Pseudomonadati</taxon>
        <taxon>Pseudomonadota</taxon>
        <taxon>Gammaproteobacteria</taxon>
        <taxon>Alteromonadales</taxon>
        <taxon>Shewanellaceae</taxon>
        <taxon>Shewanella</taxon>
    </lineage>
</organism>
<dbReference type="Proteomes" id="UP001203423">
    <property type="component" value="Unassembled WGS sequence"/>
</dbReference>
<sequence>MRLWLAGCTLTSGLLMLPVQAESATVQQLEARMTQVLSQELKQWQQHAGVKDLTKKITVRVPSGAEKLTLCPKSPTINSADIDFGQVQRKLSCPSLGWSLYVRAKVQVSARLPVFKRAMKRGEQVKGQDITWMKLALKGSDKEVLTQASDIIGRQMVRKLHRYKPIKAMYLGAPVLVKLGDKVIIEAKSQGFYAKMFGEALESGREGEAIRVKNLSSGKIITAYPTSKGKVTTHF</sequence>
<evidence type="ECO:0000259" key="2">
    <source>
        <dbReference type="Pfam" id="PF13144"/>
    </source>
</evidence>
<keyword evidence="1" id="KW-0732">Signal</keyword>
<dbReference type="CDD" id="cd11614">
    <property type="entry name" value="SAF_CpaB_FlgA_like"/>
    <property type="match status" value="1"/>
</dbReference>
<dbReference type="InterPro" id="IPR039246">
    <property type="entry name" value="Flagellar_FlgA"/>
</dbReference>
<dbReference type="PANTHER" id="PTHR36307">
    <property type="entry name" value="FLAGELLA BASAL BODY P-RING FORMATION PROTEIN FLGA"/>
    <property type="match status" value="1"/>
</dbReference>
<dbReference type="PANTHER" id="PTHR36307:SF1">
    <property type="entry name" value="FLAGELLA BASAL BODY P-RING FORMATION PROTEIN FLGA"/>
    <property type="match status" value="1"/>
</dbReference>
<keyword evidence="3" id="KW-0969">Cilium</keyword>
<name>A0ABT0LAX3_9GAMM</name>
<dbReference type="InterPro" id="IPR017585">
    <property type="entry name" value="SAF_FlgA"/>
</dbReference>
<feature type="domain" description="Flagella basal body P-ring formation protein FlgA SAF" evidence="2">
    <location>
        <begin position="112"/>
        <end position="231"/>
    </location>
</feature>
<keyword evidence="1" id="KW-1005">Bacterial flagellum biogenesis</keyword>